<feature type="transmembrane region" description="Helical" evidence="9">
    <location>
        <begin position="207"/>
        <end position="227"/>
    </location>
</feature>
<comment type="subcellular location">
    <subcellularLocation>
        <location evidence="9">Cell membrane</location>
        <topology evidence="9">Multi-pass membrane protein</topology>
    </subcellularLocation>
    <subcellularLocation>
        <location evidence="1">Membrane</location>
        <topology evidence="1">Multi-pass membrane protein</topology>
    </subcellularLocation>
</comment>
<dbReference type="RefSeq" id="WP_171104974.1">
    <property type="nucleotide sequence ID" value="NZ_BMPT01000005.1"/>
</dbReference>
<dbReference type="PANTHER" id="PTHR43029:SF10">
    <property type="entry name" value="AMMONIUM TRANSPORTER MEP2"/>
    <property type="match status" value="1"/>
</dbReference>
<feature type="transmembrane region" description="Helical" evidence="9">
    <location>
        <begin position="294"/>
        <end position="313"/>
    </location>
</feature>
<evidence type="ECO:0000256" key="9">
    <source>
        <dbReference type="RuleBase" id="RU362002"/>
    </source>
</evidence>
<feature type="transmembrane region" description="Helical" evidence="9">
    <location>
        <begin position="239"/>
        <end position="260"/>
    </location>
</feature>
<proteinExistence type="inferred from homology"/>
<reference evidence="11" key="2">
    <citation type="submission" date="2020-09" db="EMBL/GenBank/DDBJ databases">
        <authorList>
            <person name="Sun Q."/>
            <person name="Ohkuma M."/>
        </authorList>
    </citation>
    <scope>NUCLEOTIDE SEQUENCE</scope>
    <source>
        <strain evidence="11">JCM 3051</strain>
    </source>
</reference>
<comment type="caution">
    <text evidence="11">The sequence shown here is derived from an EMBL/GenBank/DDBJ whole genome shotgun (WGS) entry which is preliminary data.</text>
</comment>
<dbReference type="EMBL" id="BMPT01000005">
    <property type="protein sequence ID" value="GGM22356.1"/>
    <property type="molecule type" value="Genomic_DNA"/>
</dbReference>
<evidence type="ECO:0000256" key="3">
    <source>
        <dbReference type="ARBA" id="ARBA00022448"/>
    </source>
</evidence>
<evidence type="ECO:0000256" key="5">
    <source>
        <dbReference type="ARBA" id="ARBA00022989"/>
    </source>
</evidence>
<keyword evidence="7 9" id="KW-0924">Ammonia transport</keyword>
<feature type="transmembrane region" description="Helical" evidence="9">
    <location>
        <begin position="6"/>
        <end position="29"/>
    </location>
</feature>
<reference evidence="11" key="1">
    <citation type="journal article" date="2014" name="Int. J. Syst. Evol. Microbiol.">
        <title>Complete genome sequence of Corynebacterium casei LMG S-19264T (=DSM 44701T), isolated from a smear-ripened cheese.</title>
        <authorList>
            <consortium name="US DOE Joint Genome Institute (JGI-PGF)"/>
            <person name="Walter F."/>
            <person name="Albersmeier A."/>
            <person name="Kalinowski J."/>
            <person name="Ruckert C."/>
        </authorList>
    </citation>
    <scope>NUCLEOTIDE SEQUENCE</scope>
    <source>
        <strain evidence="11">JCM 3051</strain>
    </source>
</reference>
<accession>A0A8H9GG13</accession>
<dbReference type="InterPro" id="IPR001905">
    <property type="entry name" value="Ammonium_transpt"/>
</dbReference>
<feature type="transmembrane region" description="Helical" evidence="9">
    <location>
        <begin position="359"/>
        <end position="383"/>
    </location>
</feature>
<evidence type="ECO:0000256" key="1">
    <source>
        <dbReference type="ARBA" id="ARBA00004141"/>
    </source>
</evidence>
<feature type="domain" description="Ammonium transporter AmtB-like" evidence="10">
    <location>
        <begin position="9"/>
        <end position="409"/>
    </location>
</feature>
<dbReference type="AlphaFoldDB" id="A0A8H9GG13"/>
<evidence type="ECO:0000256" key="7">
    <source>
        <dbReference type="ARBA" id="ARBA00023177"/>
    </source>
</evidence>
<feature type="transmembrane region" description="Helical" evidence="9">
    <location>
        <begin position="132"/>
        <end position="153"/>
    </location>
</feature>
<dbReference type="GO" id="GO:0008519">
    <property type="term" value="F:ammonium channel activity"/>
    <property type="evidence" value="ECO:0007669"/>
    <property type="project" value="InterPro"/>
</dbReference>
<evidence type="ECO:0000256" key="8">
    <source>
        <dbReference type="ARBA" id="ARBA00050025"/>
    </source>
</evidence>
<feature type="transmembrane region" description="Helical" evidence="9">
    <location>
        <begin position="173"/>
        <end position="195"/>
    </location>
</feature>
<keyword evidence="5 9" id="KW-1133">Transmembrane helix</keyword>
<feature type="transmembrane region" description="Helical" evidence="9">
    <location>
        <begin position="267"/>
        <end position="288"/>
    </location>
</feature>
<dbReference type="InterPro" id="IPR018047">
    <property type="entry name" value="Ammonium_transpt_CS"/>
</dbReference>
<keyword evidence="3 9" id="KW-0813">Transport</keyword>
<dbReference type="Pfam" id="PF00909">
    <property type="entry name" value="Ammonium_transp"/>
    <property type="match status" value="1"/>
</dbReference>
<comment type="similarity">
    <text evidence="2 9">Belongs to the ammonia transporter channel (TC 1.A.11.2) family.</text>
</comment>
<protein>
    <recommendedName>
        <fullName evidence="8 9">Ammonium transporter</fullName>
    </recommendedName>
</protein>
<feature type="transmembrane region" description="Helical" evidence="9">
    <location>
        <begin position="325"/>
        <end position="344"/>
    </location>
</feature>
<dbReference type="Gene3D" id="1.10.3430.10">
    <property type="entry name" value="Ammonium transporter AmtB like domains"/>
    <property type="match status" value="1"/>
</dbReference>
<feature type="transmembrane region" description="Helical" evidence="9">
    <location>
        <begin position="41"/>
        <end position="59"/>
    </location>
</feature>
<gene>
    <name evidence="11" type="primary">amt</name>
    <name evidence="11" type="ORF">GCM10010102_17560</name>
</gene>
<name>A0A8H9GG13_9MICO</name>
<feature type="transmembrane region" description="Helical" evidence="9">
    <location>
        <begin position="98"/>
        <end position="120"/>
    </location>
</feature>
<evidence type="ECO:0000256" key="6">
    <source>
        <dbReference type="ARBA" id="ARBA00023136"/>
    </source>
</evidence>
<dbReference type="NCBIfam" id="TIGR00836">
    <property type="entry name" value="amt"/>
    <property type="match status" value="1"/>
</dbReference>
<organism evidence="11 12">
    <name type="scientific">Promicromonospora citrea</name>
    <dbReference type="NCBI Taxonomy" id="43677"/>
    <lineage>
        <taxon>Bacteria</taxon>
        <taxon>Bacillati</taxon>
        <taxon>Actinomycetota</taxon>
        <taxon>Actinomycetes</taxon>
        <taxon>Micrococcales</taxon>
        <taxon>Promicromonosporaceae</taxon>
        <taxon>Promicromonospora</taxon>
    </lineage>
</organism>
<dbReference type="InterPro" id="IPR029020">
    <property type="entry name" value="Ammonium/urea_transptr"/>
</dbReference>
<dbReference type="PROSITE" id="PS01219">
    <property type="entry name" value="AMMONIUM_TRANSP"/>
    <property type="match status" value="1"/>
</dbReference>
<keyword evidence="12" id="KW-1185">Reference proteome</keyword>
<evidence type="ECO:0000256" key="4">
    <source>
        <dbReference type="ARBA" id="ARBA00022692"/>
    </source>
</evidence>
<keyword evidence="6 9" id="KW-0472">Membrane</keyword>
<sequence length="420" mass="42923">MELDTGATAWMLTSASLVLLMTPGLALFYGGMVRGKSVLNMMMMSFGAIAVTGVIYVLWGWSMSYGADVGGIFGNPFDQFGLAGAIYDDAGNFLIDDFGVPGIVGVGFQATFAIITVALISGAIADRVKFGAWLGFVAVWVTLAYFPMAHMVWGGGLLSGDGPFASIAAPIDFAGGTVVHINAGAAALVLALVIGKRKGFGSEPMRPHNLPLVMLGAALLWFGWFGFNGGSAFTADGFAGLAWVNTTAATAAAILGWLVVEKIRDGAATSLGAASGVVAGLVAITPAAGALSPVGSIILGVIAGALCAFAVGLKYKFGYDDSLDVVGVHLVAGLWGTIGIGFLATETGLFYGGGFSQLAVQAIIAIIAVIFSAVVTLVIALVIRPFGWRVSEEAEVSGIDLAVHGETAYENSGSTITEAR</sequence>
<dbReference type="PANTHER" id="PTHR43029">
    <property type="entry name" value="AMMONIUM TRANSPORTER MEP2"/>
    <property type="match status" value="1"/>
</dbReference>
<keyword evidence="4 9" id="KW-0812">Transmembrane</keyword>
<dbReference type="InterPro" id="IPR024041">
    <property type="entry name" value="NH4_transpt_AmtB-like_dom"/>
</dbReference>
<dbReference type="SUPFAM" id="SSF111352">
    <property type="entry name" value="Ammonium transporter"/>
    <property type="match status" value="1"/>
</dbReference>
<evidence type="ECO:0000256" key="2">
    <source>
        <dbReference type="ARBA" id="ARBA00005887"/>
    </source>
</evidence>
<evidence type="ECO:0000313" key="12">
    <source>
        <dbReference type="Proteomes" id="UP000655589"/>
    </source>
</evidence>
<evidence type="ECO:0000259" key="10">
    <source>
        <dbReference type="Pfam" id="PF00909"/>
    </source>
</evidence>
<evidence type="ECO:0000313" key="11">
    <source>
        <dbReference type="EMBL" id="GGM22356.1"/>
    </source>
</evidence>
<dbReference type="GO" id="GO:0005886">
    <property type="term" value="C:plasma membrane"/>
    <property type="evidence" value="ECO:0007669"/>
    <property type="project" value="UniProtKB-SubCell"/>
</dbReference>
<dbReference type="Proteomes" id="UP000655589">
    <property type="component" value="Unassembled WGS sequence"/>
</dbReference>